<dbReference type="PRINTS" id="PR00765">
    <property type="entry name" value="CRBOXYPTASEA"/>
</dbReference>
<dbReference type="GO" id="GO:0004181">
    <property type="term" value="F:metallocarboxypeptidase activity"/>
    <property type="evidence" value="ECO:0007669"/>
    <property type="project" value="InterPro"/>
</dbReference>
<dbReference type="SMART" id="SM00631">
    <property type="entry name" value="Zn_pept"/>
    <property type="match status" value="1"/>
</dbReference>
<keyword evidence="3" id="KW-0121">Carboxypeptidase</keyword>
<feature type="signal peptide" evidence="11">
    <location>
        <begin position="1"/>
        <end position="20"/>
    </location>
</feature>
<comment type="caution">
    <text evidence="13">The sequence shown here is derived from an EMBL/GenBank/DDBJ whole genome shotgun (WGS) entry which is preliminary data.</text>
</comment>
<keyword evidence="5" id="KW-0479">Metal-binding</keyword>
<feature type="domain" description="Peptidase M14" evidence="12">
    <location>
        <begin position="133"/>
        <end position="424"/>
    </location>
</feature>
<dbReference type="PANTHER" id="PTHR11705">
    <property type="entry name" value="PROTEASE FAMILY M14 CARBOXYPEPTIDASE A,B"/>
    <property type="match status" value="1"/>
</dbReference>
<accession>A0AAN8ZYJ2</accession>
<evidence type="ECO:0000313" key="14">
    <source>
        <dbReference type="Proteomes" id="UP001381693"/>
    </source>
</evidence>
<dbReference type="Proteomes" id="UP001381693">
    <property type="component" value="Unassembled WGS sequence"/>
</dbReference>
<evidence type="ECO:0000256" key="4">
    <source>
        <dbReference type="ARBA" id="ARBA00022670"/>
    </source>
</evidence>
<dbReference type="FunFam" id="3.40.630.10:FF:000084">
    <property type="entry name" value="Carboxypeptidase B2"/>
    <property type="match status" value="1"/>
</dbReference>
<comment type="cofactor">
    <cofactor evidence="1">
        <name>Zn(2+)</name>
        <dbReference type="ChEBI" id="CHEBI:29105"/>
    </cofactor>
</comment>
<evidence type="ECO:0000256" key="1">
    <source>
        <dbReference type="ARBA" id="ARBA00001947"/>
    </source>
</evidence>
<evidence type="ECO:0000256" key="10">
    <source>
        <dbReference type="PROSITE-ProRule" id="PRU01379"/>
    </source>
</evidence>
<dbReference type="Gene3D" id="3.40.630.10">
    <property type="entry name" value="Zn peptidases"/>
    <property type="match status" value="1"/>
</dbReference>
<keyword evidence="14" id="KW-1185">Reference proteome</keyword>
<evidence type="ECO:0000256" key="3">
    <source>
        <dbReference type="ARBA" id="ARBA00022645"/>
    </source>
</evidence>
<dbReference type="SUPFAM" id="SSF53187">
    <property type="entry name" value="Zn-dependent exopeptidases"/>
    <property type="match status" value="1"/>
</dbReference>
<dbReference type="Pfam" id="PF00246">
    <property type="entry name" value="Peptidase_M14"/>
    <property type="match status" value="1"/>
</dbReference>
<keyword evidence="7" id="KW-0378">Hydrolase</keyword>
<evidence type="ECO:0000256" key="5">
    <source>
        <dbReference type="ARBA" id="ARBA00022723"/>
    </source>
</evidence>
<evidence type="ECO:0000259" key="12">
    <source>
        <dbReference type="PROSITE" id="PS52035"/>
    </source>
</evidence>
<gene>
    <name evidence="13" type="ORF">SK128_012652</name>
</gene>
<dbReference type="PANTHER" id="PTHR11705:SF91">
    <property type="entry name" value="FI01817P-RELATED"/>
    <property type="match status" value="1"/>
</dbReference>
<evidence type="ECO:0000256" key="9">
    <source>
        <dbReference type="ARBA" id="ARBA00023049"/>
    </source>
</evidence>
<dbReference type="GO" id="GO:0008270">
    <property type="term" value="F:zinc ion binding"/>
    <property type="evidence" value="ECO:0007669"/>
    <property type="project" value="InterPro"/>
</dbReference>
<keyword evidence="4" id="KW-0645">Protease</keyword>
<evidence type="ECO:0000313" key="13">
    <source>
        <dbReference type="EMBL" id="KAK7026889.1"/>
    </source>
</evidence>
<dbReference type="GO" id="GO:0005615">
    <property type="term" value="C:extracellular space"/>
    <property type="evidence" value="ECO:0007669"/>
    <property type="project" value="TreeGrafter"/>
</dbReference>
<evidence type="ECO:0000256" key="7">
    <source>
        <dbReference type="ARBA" id="ARBA00022801"/>
    </source>
</evidence>
<keyword evidence="8" id="KW-0862">Zinc</keyword>
<name>A0AAN8ZYJ2_HALRR</name>
<keyword evidence="6 11" id="KW-0732">Signal</keyword>
<dbReference type="GO" id="GO:0006508">
    <property type="term" value="P:proteolysis"/>
    <property type="evidence" value="ECO:0007669"/>
    <property type="project" value="UniProtKB-KW"/>
</dbReference>
<protein>
    <recommendedName>
        <fullName evidence="12">Peptidase M14 domain-containing protein</fullName>
    </recommendedName>
</protein>
<proteinExistence type="inferred from homology"/>
<evidence type="ECO:0000256" key="6">
    <source>
        <dbReference type="ARBA" id="ARBA00022729"/>
    </source>
</evidence>
<sequence>MRCHSVKQLVLIATITLSSAQYQSLSGYQVWALNGDIPNVSIHLLKNGLADILDFAGPRKQISIHPKNLEEVDRILNQEGIHHRVLIEDLAVYLESRDVLRKKRQTETCSLASCPKPLSESFMTFEEMCCKKSCNNIPPQMEWYLINLNATYYPRVEVTSIGKSIEGRNIWQVFIKSSACNEGTAIWLEGGIHAREWISPAVTLHLVNRLARDCSIGKLFDVYIVPMANPDGYEYTWNTNRLWRKNRRIIPDSDCDGVDLNRNWDFDYGVGASDAYCSEIYKGVSAFSEPETLSLKTAMEAVNQEKNLILVIALHSYGQYLLYPYGGRTESAPFTTEMIEKGKVFTRAVSHSHETVFRIDNSGVAYSQASGATDDWAKGVLGVKYVYTLELRDGGSEGFVLGVDKIAPSEEEIWEGMRAILLSVNPSNYTLL</sequence>
<dbReference type="InterPro" id="IPR000834">
    <property type="entry name" value="Peptidase_M14"/>
</dbReference>
<keyword evidence="9" id="KW-0482">Metalloprotease</keyword>
<evidence type="ECO:0000256" key="11">
    <source>
        <dbReference type="SAM" id="SignalP"/>
    </source>
</evidence>
<feature type="chain" id="PRO_5042826286" description="Peptidase M14 domain-containing protein" evidence="11">
    <location>
        <begin position="21"/>
        <end position="432"/>
    </location>
</feature>
<reference evidence="13 14" key="1">
    <citation type="submission" date="2023-11" db="EMBL/GenBank/DDBJ databases">
        <title>Halocaridina rubra genome assembly.</title>
        <authorList>
            <person name="Smith C."/>
        </authorList>
    </citation>
    <scope>NUCLEOTIDE SEQUENCE [LARGE SCALE GENOMIC DNA]</scope>
    <source>
        <strain evidence="13">EP-1</strain>
        <tissue evidence="13">Whole</tissue>
    </source>
</reference>
<evidence type="ECO:0000256" key="8">
    <source>
        <dbReference type="ARBA" id="ARBA00022833"/>
    </source>
</evidence>
<dbReference type="AlphaFoldDB" id="A0AAN8ZYJ2"/>
<feature type="active site" description="Proton donor/acceptor" evidence="10">
    <location>
        <position position="390"/>
    </location>
</feature>
<comment type="similarity">
    <text evidence="2 10">Belongs to the peptidase M14 family.</text>
</comment>
<dbReference type="EMBL" id="JAXCGZ010022694">
    <property type="protein sequence ID" value="KAK7026889.1"/>
    <property type="molecule type" value="Genomic_DNA"/>
</dbReference>
<organism evidence="13 14">
    <name type="scientific">Halocaridina rubra</name>
    <name type="common">Hawaiian red shrimp</name>
    <dbReference type="NCBI Taxonomy" id="373956"/>
    <lineage>
        <taxon>Eukaryota</taxon>
        <taxon>Metazoa</taxon>
        <taxon>Ecdysozoa</taxon>
        <taxon>Arthropoda</taxon>
        <taxon>Crustacea</taxon>
        <taxon>Multicrustacea</taxon>
        <taxon>Malacostraca</taxon>
        <taxon>Eumalacostraca</taxon>
        <taxon>Eucarida</taxon>
        <taxon>Decapoda</taxon>
        <taxon>Pleocyemata</taxon>
        <taxon>Caridea</taxon>
        <taxon>Atyoidea</taxon>
        <taxon>Atyidae</taxon>
        <taxon>Halocaridina</taxon>
    </lineage>
</organism>
<evidence type="ECO:0000256" key="2">
    <source>
        <dbReference type="ARBA" id="ARBA00005988"/>
    </source>
</evidence>
<dbReference type="PROSITE" id="PS52035">
    <property type="entry name" value="PEPTIDASE_M14"/>
    <property type="match status" value="1"/>
</dbReference>